<dbReference type="Pfam" id="PF12751">
    <property type="entry name" value="Vac7"/>
    <property type="match status" value="1"/>
</dbReference>
<dbReference type="Proteomes" id="UP001479436">
    <property type="component" value="Unassembled WGS sequence"/>
</dbReference>
<dbReference type="EMBL" id="JASJQH010006881">
    <property type="protein sequence ID" value="KAK9729360.1"/>
    <property type="molecule type" value="Genomic_DNA"/>
</dbReference>
<accession>A0ABR2WBB0</accession>
<keyword evidence="4" id="KW-1185">Reference proteome</keyword>
<gene>
    <name evidence="3" type="primary">VAC7_1</name>
    <name evidence="3" type="ORF">K7432_000329</name>
</gene>
<dbReference type="PANTHER" id="PTHR28258">
    <property type="entry name" value="VACUOLAR SEGREGATION PROTEIN 7"/>
    <property type="match status" value="1"/>
</dbReference>
<evidence type="ECO:0000313" key="4">
    <source>
        <dbReference type="Proteomes" id="UP001479436"/>
    </source>
</evidence>
<evidence type="ECO:0000256" key="2">
    <source>
        <dbReference type="SAM" id="Phobius"/>
    </source>
</evidence>
<keyword evidence="2" id="KW-0472">Membrane</keyword>
<feature type="region of interest" description="Disordered" evidence="1">
    <location>
        <begin position="261"/>
        <end position="306"/>
    </location>
</feature>
<evidence type="ECO:0000256" key="1">
    <source>
        <dbReference type="SAM" id="MobiDB-lite"/>
    </source>
</evidence>
<reference evidence="3 4" key="1">
    <citation type="submission" date="2023-04" db="EMBL/GenBank/DDBJ databases">
        <title>Genome of Basidiobolus ranarum AG-B5.</title>
        <authorList>
            <person name="Stajich J.E."/>
            <person name="Carter-House D."/>
            <person name="Gryganskyi A."/>
        </authorList>
    </citation>
    <scope>NUCLEOTIDE SEQUENCE [LARGE SCALE GENOMIC DNA]</scope>
    <source>
        <strain evidence="3 4">AG-B5</strain>
    </source>
</reference>
<feature type="region of interest" description="Disordered" evidence="1">
    <location>
        <begin position="106"/>
        <end position="150"/>
    </location>
</feature>
<keyword evidence="2" id="KW-0812">Transmembrane</keyword>
<feature type="transmembrane region" description="Helical" evidence="2">
    <location>
        <begin position="338"/>
        <end position="359"/>
    </location>
</feature>
<protein>
    <submittedName>
        <fullName evidence="3">Vacuolar inheritance and morphology protein</fullName>
    </submittedName>
</protein>
<dbReference type="InterPro" id="IPR024260">
    <property type="entry name" value="Vac7"/>
</dbReference>
<feature type="compositionally biased region" description="Basic and acidic residues" evidence="1">
    <location>
        <begin position="419"/>
        <end position="438"/>
    </location>
</feature>
<feature type="region of interest" description="Disordered" evidence="1">
    <location>
        <begin position="415"/>
        <end position="439"/>
    </location>
</feature>
<sequence>MLDRLTDLDDHELDEQAAIFLHSKNPKRTSPLQSAQPLQTKSLTVNAKHNPNSDVESVATSYEDKNGLKIRIFSEPMIGDKKGGIKTKASVNTLQPRELSIERVDASDNNMRGSLRGKKPLMLDDNGSMGGKSRGKKKQRPPLNYSDRKTSALFPGNLGARMTVYISDVGDESDEEFVYPKSRRVANRKSAHFRGRLDPKSPVDSPLFSPRTPMPTQNDSPFVSDAEYFKSGDYGGVGCSNQFYDSGSSVESEVDDGYFSSKWKSDGRGGKSPIGSPHHRYKPMTPGKEFSRRAQGHASPSHQAGRIQSDIDETLPLFWKMNPSEAKRRRKRNRKRQNSLLGTLSFILLGVICCFTYAFSTIPLSDVSLIGVTNVLAAEKELVFDAHMKGKNLNIWTVEISTVDIGIFATPIKSSNSSRRNDEKMANRVDTASQEKRGTGPAEYLGNLDHLDEPMIFNRGNGLSGTSNSVAAQIRLRNPGGVADEADNRWYQILRHPYELTIRGVLKYKLFFKSYAIRVCAIQGIDPTGDGVKYDPLVVCDRENWDPRDFPKFGNS</sequence>
<evidence type="ECO:0000313" key="3">
    <source>
        <dbReference type="EMBL" id="KAK9729360.1"/>
    </source>
</evidence>
<comment type="caution">
    <text evidence="3">The sequence shown here is derived from an EMBL/GenBank/DDBJ whole genome shotgun (WGS) entry which is preliminary data.</text>
</comment>
<proteinExistence type="predicted"/>
<keyword evidence="2" id="KW-1133">Transmembrane helix</keyword>
<feature type="region of interest" description="Disordered" evidence="1">
    <location>
        <begin position="194"/>
        <end position="221"/>
    </location>
</feature>
<name>A0ABR2WBB0_9FUNG</name>
<dbReference type="PANTHER" id="PTHR28258:SF1">
    <property type="entry name" value="VACUOLAR SEGREGATION PROTEIN 7"/>
    <property type="match status" value="1"/>
</dbReference>
<organism evidence="3 4">
    <name type="scientific">Basidiobolus ranarum</name>
    <dbReference type="NCBI Taxonomy" id="34480"/>
    <lineage>
        <taxon>Eukaryota</taxon>
        <taxon>Fungi</taxon>
        <taxon>Fungi incertae sedis</taxon>
        <taxon>Zoopagomycota</taxon>
        <taxon>Entomophthoromycotina</taxon>
        <taxon>Basidiobolomycetes</taxon>
        <taxon>Basidiobolales</taxon>
        <taxon>Basidiobolaceae</taxon>
        <taxon>Basidiobolus</taxon>
    </lineage>
</organism>